<protein>
    <submittedName>
        <fullName evidence="1">Uncharacterized protein</fullName>
    </submittedName>
</protein>
<dbReference type="AlphaFoldDB" id="A0A382BEG8"/>
<sequence>VSQLLSQLDLHPERERRILVYSRVCTLISREVTEVPFYACGTQPQPDPQPRKSLVPSEPVKGTGALISFVTGVSAGVSPFPTPACSTRSPQVSTCSFILWRISSVQPFVSQWYS</sequence>
<feature type="non-terminal residue" evidence="1">
    <location>
        <position position="1"/>
    </location>
</feature>
<reference evidence="1" key="1">
    <citation type="submission" date="2018-05" db="EMBL/GenBank/DDBJ databases">
        <authorList>
            <person name="Lanie J.A."/>
            <person name="Ng W.-L."/>
            <person name="Kazmierczak K.M."/>
            <person name="Andrzejewski T.M."/>
            <person name="Davidsen T.M."/>
            <person name="Wayne K.J."/>
            <person name="Tettelin H."/>
            <person name="Glass J.I."/>
            <person name="Rusch D."/>
            <person name="Podicherti R."/>
            <person name="Tsui H.-C.T."/>
            <person name="Winkler M.E."/>
        </authorList>
    </citation>
    <scope>NUCLEOTIDE SEQUENCE</scope>
</reference>
<evidence type="ECO:0000313" key="1">
    <source>
        <dbReference type="EMBL" id="SVB12260.1"/>
    </source>
</evidence>
<accession>A0A382BEG8</accession>
<name>A0A382BEG8_9ZZZZ</name>
<proteinExistence type="predicted"/>
<gene>
    <name evidence="1" type="ORF">METZ01_LOCUS165114</name>
</gene>
<dbReference type="EMBL" id="UINC01029477">
    <property type="protein sequence ID" value="SVB12260.1"/>
    <property type="molecule type" value="Genomic_DNA"/>
</dbReference>
<organism evidence="1">
    <name type="scientific">marine metagenome</name>
    <dbReference type="NCBI Taxonomy" id="408172"/>
    <lineage>
        <taxon>unclassified sequences</taxon>
        <taxon>metagenomes</taxon>
        <taxon>ecological metagenomes</taxon>
    </lineage>
</organism>